<feature type="region of interest" description="Disordered" evidence="3">
    <location>
        <begin position="1"/>
        <end position="31"/>
    </location>
</feature>
<dbReference type="Pfam" id="PF00076">
    <property type="entry name" value="RRM_1"/>
    <property type="match status" value="1"/>
</dbReference>
<evidence type="ECO:0000313" key="7">
    <source>
        <dbReference type="Proteomes" id="UP000291116"/>
    </source>
</evidence>
<dbReference type="Proteomes" id="UP000291116">
    <property type="component" value="Unassembled WGS sequence"/>
</dbReference>
<feature type="region of interest" description="Disordered" evidence="3">
    <location>
        <begin position="212"/>
        <end position="286"/>
    </location>
</feature>
<dbReference type="AlphaFoldDB" id="A0A448Z813"/>
<dbReference type="Gene3D" id="3.30.70.330">
    <property type="match status" value="1"/>
</dbReference>
<dbReference type="PANTHER" id="PTHR48025">
    <property type="entry name" value="OS02G0815200 PROTEIN"/>
    <property type="match status" value="1"/>
</dbReference>
<dbReference type="InterPro" id="IPR035979">
    <property type="entry name" value="RBD_domain_sf"/>
</dbReference>
<gene>
    <name evidence="6" type="ORF">PSNMU_V1.4_AUG-EV-PASAV3_0050010</name>
</gene>
<evidence type="ECO:0000313" key="6">
    <source>
        <dbReference type="EMBL" id="VEU38184.1"/>
    </source>
</evidence>
<dbReference type="SMART" id="SM00360">
    <property type="entry name" value="RRM"/>
    <property type="match status" value="1"/>
</dbReference>
<evidence type="ECO:0000256" key="2">
    <source>
        <dbReference type="PROSITE-ProRule" id="PRU00176"/>
    </source>
</evidence>
<dbReference type="GO" id="GO:0003729">
    <property type="term" value="F:mRNA binding"/>
    <property type="evidence" value="ECO:0007669"/>
    <property type="project" value="TreeGrafter"/>
</dbReference>
<sequence>MTDTDRREPPASRQGMPATPQPGSPRGRRRPQAPVNLLLLGVGVLLLSLCDGFVPALGRTAPRGPWGAPPTEVSMVNDYDLRDPDMVELMMGGVRYENVPLPDSMLDTTLFVGNLCEFVRDEDLSEKFRSVTNLQSLPACVARRPNSQSLRYGFVAFPTVEEKEEAIIRFHGVEFQGRRLKVENILDHPSKGRVNVPEKLVTYVLGAAKKTPRGKNDFSLRKTSNPSKSKRRHNGGGRHSANSSYGNGKSGSHNGKTQGGRKGDRKQKRANVKKRRRRERDRDFFF</sequence>
<dbReference type="InterPro" id="IPR012677">
    <property type="entry name" value="Nucleotide-bd_a/b_plait_sf"/>
</dbReference>
<dbReference type="SUPFAM" id="SSF54928">
    <property type="entry name" value="RNA-binding domain, RBD"/>
    <property type="match status" value="1"/>
</dbReference>
<keyword evidence="4" id="KW-0812">Transmembrane</keyword>
<dbReference type="InterPro" id="IPR050502">
    <property type="entry name" value="Euk_RNA-bind_prot"/>
</dbReference>
<proteinExistence type="predicted"/>
<keyword evidence="4" id="KW-0472">Membrane</keyword>
<feature type="domain" description="RRM" evidence="5">
    <location>
        <begin position="108"/>
        <end position="187"/>
    </location>
</feature>
<name>A0A448Z813_9STRA</name>
<feature type="compositionally biased region" description="Basic residues" evidence="3">
    <location>
        <begin position="263"/>
        <end position="279"/>
    </location>
</feature>
<protein>
    <recommendedName>
        <fullName evidence="5">RRM domain-containing protein</fullName>
    </recommendedName>
</protein>
<feature type="compositionally biased region" description="Basic and acidic residues" evidence="3">
    <location>
        <begin position="1"/>
        <end position="10"/>
    </location>
</feature>
<dbReference type="InterPro" id="IPR000504">
    <property type="entry name" value="RRM_dom"/>
</dbReference>
<evidence type="ECO:0000256" key="3">
    <source>
        <dbReference type="SAM" id="MobiDB-lite"/>
    </source>
</evidence>
<feature type="transmembrane region" description="Helical" evidence="4">
    <location>
        <begin position="35"/>
        <end position="54"/>
    </location>
</feature>
<organism evidence="6 7">
    <name type="scientific">Pseudo-nitzschia multistriata</name>
    <dbReference type="NCBI Taxonomy" id="183589"/>
    <lineage>
        <taxon>Eukaryota</taxon>
        <taxon>Sar</taxon>
        <taxon>Stramenopiles</taxon>
        <taxon>Ochrophyta</taxon>
        <taxon>Bacillariophyta</taxon>
        <taxon>Bacillariophyceae</taxon>
        <taxon>Bacillariophycidae</taxon>
        <taxon>Bacillariales</taxon>
        <taxon>Bacillariaceae</taxon>
        <taxon>Pseudo-nitzschia</taxon>
    </lineage>
</organism>
<keyword evidence="1 2" id="KW-0694">RNA-binding</keyword>
<keyword evidence="4" id="KW-1133">Transmembrane helix</keyword>
<dbReference type="EMBL" id="CAACVS010000158">
    <property type="protein sequence ID" value="VEU38184.1"/>
    <property type="molecule type" value="Genomic_DNA"/>
</dbReference>
<dbReference type="PANTHER" id="PTHR48025:SF1">
    <property type="entry name" value="RRM DOMAIN-CONTAINING PROTEIN"/>
    <property type="match status" value="1"/>
</dbReference>
<dbReference type="CDD" id="cd00590">
    <property type="entry name" value="RRM_SF"/>
    <property type="match status" value="1"/>
</dbReference>
<keyword evidence="7" id="KW-1185">Reference proteome</keyword>
<feature type="compositionally biased region" description="Polar residues" evidence="3">
    <location>
        <begin position="240"/>
        <end position="256"/>
    </location>
</feature>
<evidence type="ECO:0000256" key="4">
    <source>
        <dbReference type="SAM" id="Phobius"/>
    </source>
</evidence>
<evidence type="ECO:0000256" key="1">
    <source>
        <dbReference type="ARBA" id="ARBA00022884"/>
    </source>
</evidence>
<dbReference type="PROSITE" id="PS50102">
    <property type="entry name" value="RRM"/>
    <property type="match status" value="1"/>
</dbReference>
<accession>A0A448Z813</accession>
<evidence type="ECO:0000259" key="5">
    <source>
        <dbReference type="PROSITE" id="PS50102"/>
    </source>
</evidence>
<dbReference type="OrthoDB" id="439808at2759"/>
<reference evidence="6 7" key="1">
    <citation type="submission" date="2019-01" db="EMBL/GenBank/DDBJ databases">
        <authorList>
            <person name="Ferrante I. M."/>
        </authorList>
    </citation>
    <scope>NUCLEOTIDE SEQUENCE [LARGE SCALE GENOMIC DNA]</scope>
    <source>
        <strain evidence="6 7">B856</strain>
    </source>
</reference>